<proteinExistence type="predicted"/>
<organism evidence="2 3">
    <name type="scientific">Paraglomus brasilianum</name>
    <dbReference type="NCBI Taxonomy" id="144538"/>
    <lineage>
        <taxon>Eukaryota</taxon>
        <taxon>Fungi</taxon>
        <taxon>Fungi incertae sedis</taxon>
        <taxon>Mucoromycota</taxon>
        <taxon>Glomeromycotina</taxon>
        <taxon>Glomeromycetes</taxon>
        <taxon>Paraglomerales</taxon>
        <taxon>Paraglomeraceae</taxon>
        <taxon>Paraglomus</taxon>
    </lineage>
</organism>
<dbReference type="Proteomes" id="UP000789739">
    <property type="component" value="Unassembled WGS sequence"/>
</dbReference>
<dbReference type="EMBL" id="CAJVPI010000816">
    <property type="protein sequence ID" value="CAG8574346.1"/>
    <property type="molecule type" value="Genomic_DNA"/>
</dbReference>
<sequence>MNLVRDYNLMCDYMAGNRRARRSRTGAQYFDEFRTHFWKRPEDEFDRIRTINTSNRRRSRNMGNITPAPSIEEVSSMLNRSRRESPTGQRDRSASPIRQKRRNYQSR</sequence>
<name>A0A9N9BNN4_9GLOM</name>
<evidence type="ECO:0000313" key="2">
    <source>
        <dbReference type="EMBL" id="CAG8574346.1"/>
    </source>
</evidence>
<dbReference type="AlphaFoldDB" id="A0A9N9BNN4"/>
<evidence type="ECO:0000256" key="1">
    <source>
        <dbReference type="SAM" id="MobiDB-lite"/>
    </source>
</evidence>
<evidence type="ECO:0000313" key="3">
    <source>
        <dbReference type="Proteomes" id="UP000789739"/>
    </source>
</evidence>
<feature type="compositionally biased region" description="Basic residues" evidence="1">
    <location>
        <begin position="98"/>
        <end position="107"/>
    </location>
</feature>
<comment type="caution">
    <text evidence="2">The sequence shown here is derived from an EMBL/GenBank/DDBJ whole genome shotgun (WGS) entry which is preliminary data.</text>
</comment>
<keyword evidence="3" id="KW-1185">Reference proteome</keyword>
<accession>A0A9N9BNN4</accession>
<feature type="region of interest" description="Disordered" evidence="1">
    <location>
        <begin position="50"/>
        <end position="107"/>
    </location>
</feature>
<protein>
    <submittedName>
        <fullName evidence="2">11103_t:CDS:1</fullName>
    </submittedName>
</protein>
<feature type="compositionally biased region" description="Basic and acidic residues" evidence="1">
    <location>
        <begin position="81"/>
        <end position="93"/>
    </location>
</feature>
<dbReference type="OrthoDB" id="2440381at2759"/>
<reference evidence="2" key="1">
    <citation type="submission" date="2021-06" db="EMBL/GenBank/DDBJ databases">
        <authorList>
            <person name="Kallberg Y."/>
            <person name="Tangrot J."/>
            <person name="Rosling A."/>
        </authorList>
    </citation>
    <scope>NUCLEOTIDE SEQUENCE</scope>
    <source>
        <strain evidence="2">BR232B</strain>
    </source>
</reference>
<gene>
    <name evidence="2" type="ORF">PBRASI_LOCUS6273</name>
</gene>